<feature type="region of interest" description="Disordered" evidence="11">
    <location>
        <begin position="433"/>
        <end position="510"/>
    </location>
</feature>
<keyword evidence="7 10" id="KW-0804">Transcription</keyword>
<dbReference type="SMART" id="SM01286">
    <property type="entry name" value="SPT16"/>
    <property type="match status" value="1"/>
</dbReference>
<dbReference type="Pfam" id="PF21091">
    <property type="entry name" value="SPT16_C"/>
    <property type="match status" value="1"/>
</dbReference>
<dbReference type="EMBL" id="OV651815">
    <property type="protein sequence ID" value="CAH1108972.1"/>
    <property type="molecule type" value="Genomic_DNA"/>
</dbReference>
<evidence type="ECO:0000256" key="11">
    <source>
        <dbReference type="SAM" id="MobiDB-lite"/>
    </source>
</evidence>
<keyword evidence="8 10" id="KW-0234">DNA repair</keyword>
<dbReference type="Pfam" id="PF14826">
    <property type="entry name" value="FACT-Spt16_Nlob"/>
    <property type="match status" value="1"/>
</dbReference>
<comment type="similarity">
    <text evidence="1 10">Belongs to the peptidase M24 family. SPT16 subfamily.</text>
</comment>
<evidence type="ECO:0000256" key="3">
    <source>
        <dbReference type="ARBA" id="ARBA00022705"/>
    </source>
</evidence>
<feature type="compositionally biased region" description="Basic and acidic residues" evidence="11">
    <location>
        <begin position="489"/>
        <end position="504"/>
    </location>
</feature>
<sequence length="1132" mass="128638">MANVNLDKETFHRRLKKLYNAWLNTDSENGFQKMDALVTAVGKDDDIMYSKSGALQTWLLGYELTDTIMVLAEKKACFLTSKKKVEFLRQAETKDENHIQLSLFVRDKDSDEAKFKTLCETIKDSKNGKSIGVFSKDNYSGAFIDAWKAVLKKEGFQTSDMSSQIAYIMAPKEESEIVTIKKACMVTVDVFTKYLKDQIMEIIDSEKKVKHSKLAEGVESAITDKKYVSGIDVNQVDMCYPAIIQSGGNYSLKFSVVSDKNILHFGAIICSFGARYKSYCSNIIRTLLVNPNDEIQNNYNFLLTLEEELLKKLQNGVKLSEVYDTGYAIVKKEKPGLVDHLTKNFGFAMGIEFKENSLIIGPKTTLEAKKGMTFNLNLGFSSLQNKDSSEKEGKTYALFIGDTVLVNDGQPASILTSSKKKIKNIGIFLKDDDDSEAEENDEEKENTPKPEILGRGKRTAVLDSKLRTEHSTEEKRKEHQKELAAQLNEKAKERLAKQSGSKDKQKVRKNTVSYKSVNQMPRVSEVKELKLYVDQKYETVILPIYGVAVPFHISTIKNISQSVEGDYTYLRINFFHPGSTMGKNEGNFWSQPDATFLKEVTYRSSNIKEPGEITPPSSNLNTAFRLIKEVQRKFKTREAEEKEKEDLVKQDTLVLSQNKGNPKLKDLYIRPNIVSKRMTGSLEAHTNGFRYTSVRGDKVDILYNNIKNAFFQPCDGEMIILLHFHLKHAIMFGKKKHVDVQFYTEVGEITTDLGKHQHMHDRDDLAAEQSERELRQKLKTAFKSFCEKVESMTKQEIEFDTPFRELGFPGAPFRSTVLLQPTSGCLVNLTEWPPFVITLEDVELVHFERVQFHLKNFDMVFVFKDYQRKTVMVNAIPMNMLDHVKEWLNSCDIRYAEGVQSLNWVKIMKTITDDPEGFFESGGWTFLDPESDAEDAADEESEEEDEVYRPSDVEGDEGSEWSDEDSEYSEGDTEDDDGDASEDLGSEEESGKDWSDLEREAAEEDRERVYNDDDVKGGKGHDKLSSKDRHKSKDRNRHSSSNNRSSSKHHSSSSKHSSSRDKDRHNSSSSRDKDRSRHSSSSNHKSSSNSKSSPSKSKDRGRSSGSHKSSSSDKKRGRSGSDDKHHSKKSRK</sequence>
<comment type="subunit">
    <text evidence="10">Component of the FACT complex.</text>
</comment>
<proteinExistence type="inferred from homology"/>
<dbReference type="InterPro" id="IPR000994">
    <property type="entry name" value="Pept_M24"/>
</dbReference>
<comment type="function">
    <text evidence="10">Component of the FACT complex, a general chromatin factor that acts to reorganize nucleosomes. The FACT complex is involved in multiple processes that require DNA as a template such as mRNA elongation, DNA replication and DNA repair. During transcription elongation the FACT complex acts as a histone chaperone that both destabilizes and restores nucleosomal structure. It facilitates the passage of RNA polymerase II and transcription by promoting the dissociation of one histone H2A-H2B dimer from the nucleosome, then subsequently promotes the reestablishment of the nucleosome following the passage of RNA polymerase II.</text>
</comment>
<dbReference type="SUPFAM" id="SSF55920">
    <property type="entry name" value="Creatinase/aminopeptidase"/>
    <property type="match status" value="1"/>
</dbReference>
<dbReference type="Gene3D" id="2.30.29.150">
    <property type="match status" value="1"/>
</dbReference>
<feature type="compositionally biased region" description="Acidic residues" evidence="11">
    <location>
        <begin position="953"/>
        <end position="988"/>
    </location>
</feature>
<evidence type="ECO:0000256" key="8">
    <source>
        <dbReference type="ARBA" id="ARBA00023204"/>
    </source>
</evidence>
<dbReference type="Gene3D" id="2.30.29.210">
    <property type="entry name" value="FACT complex subunit Spt16p/Cdc68p"/>
    <property type="match status" value="1"/>
</dbReference>
<dbReference type="Gene3D" id="2.30.29.30">
    <property type="entry name" value="Pleckstrin-homology domain (PH domain)/Phosphotyrosine-binding domain (PTB)"/>
    <property type="match status" value="1"/>
</dbReference>
<dbReference type="FunFam" id="3.40.350.10:FF:000005">
    <property type="entry name" value="SPT16 homolog, facilitates chromatin-remodeling subunit"/>
    <property type="match status" value="1"/>
</dbReference>
<evidence type="ECO:0000256" key="1">
    <source>
        <dbReference type="ARBA" id="ARBA00010779"/>
    </source>
</evidence>
<organism evidence="15 16">
    <name type="scientific">Psylliodes chrysocephalus</name>
    <dbReference type="NCBI Taxonomy" id="3402493"/>
    <lineage>
        <taxon>Eukaryota</taxon>
        <taxon>Metazoa</taxon>
        <taxon>Ecdysozoa</taxon>
        <taxon>Arthropoda</taxon>
        <taxon>Hexapoda</taxon>
        <taxon>Insecta</taxon>
        <taxon>Pterygota</taxon>
        <taxon>Neoptera</taxon>
        <taxon>Endopterygota</taxon>
        <taxon>Coleoptera</taxon>
        <taxon>Polyphaga</taxon>
        <taxon>Cucujiformia</taxon>
        <taxon>Chrysomeloidea</taxon>
        <taxon>Chrysomelidae</taxon>
        <taxon>Galerucinae</taxon>
        <taxon>Alticini</taxon>
        <taxon>Psylliodes</taxon>
    </lineage>
</organism>
<dbReference type="Pfam" id="PF24824">
    <property type="entry name" value="PH_SPT16"/>
    <property type="match status" value="1"/>
</dbReference>
<evidence type="ECO:0000259" key="14">
    <source>
        <dbReference type="SMART" id="SM01287"/>
    </source>
</evidence>
<feature type="compositionally biased region" description="Acidic residues" evidence="11">
    <location>
        <begin position="433"/>
        <end position="444"/>
    </location>
</feature>
<dbReference type="PANTHER" id="PTHR13980">
    <property type="entry name" value="CDC68 RELATED"/>
    <property type="match status" value="1"/>
</dbReference>
<dbReference type="InterPro" id="IPR036005">
    <property type="entry name" value="Creatinase/aminopeptidase-like"/>
</dbReference>
<comment type="subcellular location">
    <subcellularLocation>
        <location evidence="10">Nucleus</location>
    </subcellularLocation>
    <subcellularLocation>
        <location evidence="10">Chromosome</location>
    </subcellularLocation>
</comment>
<dbReference type="FunFam" id="2.30.29.30:FF:000017">
    <property type="entry name" value="FACT complex subunit SPT16"/>
    <property type="match status" value="1"/>
</dbReference>
<dbReference type="InterPro" id="IPR033825">
    <property type="entry name" value="Spt16_M24"/>
</dbReference>
<dbReference type="Proteomes" id="UP001153636">
    <property type="component" value="Chromosome 3"/>
</dbReference>
<dbReference type="FunFam" id="2.30.29.210:FF:000001">
    <property type="entry name" value="FACT complex subunit spt16"/>
    <property type="match status" value="1"/>
</dbReference>
<dbReference type="SMART" id="SM01287">
    <property type="entry name" value="Rtt106"/>
    <property type="match status" value="1"/>
</dbReference>
<evidence type="ECO:0000256" key="7">
    <source>
        <dbReference type="ARBA" id="ARBA00023163"/>
    </source>
</evidence>
<keyword evidence="5 10" id="KW-0805">Transcription regulation</keyword>
<dbReference type="GO" id="GO:0035101">
    <property type="term" value="C:FACT complex"/>
    <property type="evidence" value="ECO:0007669"/>
    <property type="project" value="UniProtKB-UniRule"/>
</dbReference>
<dbReference type="GO" id="GO:0006368">
    <property type="term" value="P:transcription elongation by RNA polymerase II"/>
    <property type="evidence" value="ECO:0007669"/>
    <property type="project" value="TreeGrafter"/>
</dbReference>
<feature type="compositionally biased region" description="Basic and acidic residues" evidence="11">
    <location>
        <begin position="1058"/>
        <end position="1077"/>
    </location>
</feature>
<feature type="compositionally biased region" description="Basic and acidic residues" evidence="11">
    <location>
        <begin position="989"/>
        <end position="1027"/>
    </location>
</feature>
<feature type="domain" description="FACT complex subunit SPT16 middle" evidence="13">
    <location>
        <begin position="531"/>
        <end position="691"/>
    </location>
</feature>
<dbReference type="GO" id="GO:0006260">
    <property type="term" value="P:DNA replication"/>
    <property type="evidence" value="ECO:0007669"/>
    <property type="project" value="UniProtKB-KW"/>
</dbReference>
<feature type="compositionally biased region" description="Basic and acidic residues" evidence="11">
    <location>
        <begin position="1110"/>
        <end position="1125"/>
    </location>
</feature>
<evidence type="ECO:0000259" key="12">
    <source>
        <dbReference type="SMART" id="SM01285"/>
    </source>
</evidence>
<evidence type="ECO:0000313" key="16">
    <source>
        <dbReference type="Proteomes" id="UP001153636"/>
    </source>
</evidence>
<feature type="domain" description="Histone chaperone RTT106/FACT complex subunit SPT16-like middle" evidence="14">
    <location>
        <begin position="808"/>
        <end position="898"/>
    </location>
</feature>
<gene>
    <name evidence="15" type="ORF">PSYICH_LOCUS9484</name>
</gene>
<feature type="compositionally biased region" description="Basic and acidic residues" evidence="11">
    <location>
        <begin position="445"/>
        <end position="454"/>
    </location>
</feature>
<evidence type="ECO:0000256" key="6">
    <source>
        <dbReference type="ARBA" id="ARBA00023054"/>
    </source>
</evidence>
<evidence type="ECO:0000259" key="13">
    <source>
        <dbReference type="SMART" id="SM01286"/>
    </source>
</evidence>
<feature type="compositionally biased region" description="Low complexity" evidence="11">
    <location>
        <begin position="1079"/>
        <end position="1095"/>
    </location>
</feature>
<dbReference type="InterPro" id="IPR040258">
    <property type="entry name" value="Spt16"/>
</dbReference>
<keyword evidence="9 10" id="KW-0539">Nucleus</keyword>
<dbReference type="OrthoDB" id="10251642at2759"/>
<keyword evidence="2 10" id="KW-0158">Chromosome</keyword>
<feature type="compositionally biased region" description="Acidic residues" evidence="11">
    <location>
        <begin position="929"/>
        <end position="946"/>
    </location>
</feature>
<accession>A0A9P0CT49</accession>
<dbReference type="InterPro" id="IPR029149">
    <property type="entry name" value="Creatin/AminoP/Spt16_N"/>
</dbReference>
<dbReference type="InterPro" id="IPR013953">
    <property type="entry name" value="FACT_SPT16_M"/>
</dbReference>
<dbReference type="FunFam" id="3.90.230.10:FF:000005">
    <property type="entry name" value="FACT complex subunit spt16"/>
    <property type="match status" value="1"/>
</dbReference>
<dbReference type="CDD" id="cd01091">
    <property type="entry name" value="CDC68-like"/>
    <property type="match status" value="1"/>
</dbReference>
<protein>
    <recommendedName>
        <fullName evidence="10">FACT complex subunit</fullName>
    </recommendedName>
</protein>
<dbReference type="InterPro" id="IPR029148">
    <property type="entry name" value="FACT-SPT16_Nlobe"/>
</dbReference>
<feature type="compositionally biased region" description="Basic and acidic residues" evidence="11">
    <location>
        <begin position="464"/>
        <end position="482"/>
    </location>
</feature>
<dbReference type="InterPro" id="IPR013719">
    <property type="entry name" value="RTT106/SPT16-like_middle_dom"/>
</dbReference>
<name>A0A9P0CT49_9CUCU</name>
<evidence type="ECO:0000256" key="5">
    <source>
        <dbReference type="ARBA" id="ARBA00023015"/>
    </source>
</evidence>
<dbReference type="PANTHER" id="PTHR13980:SF15">
    <property type="entry name" value="FACT COMPLEX SUBUNIT SPT16"/>
    <property type="match status" value="1"/>
</dbReference>
<dbReference type="Pfam" id="PF00557">
    <property type="entry name" value="Peptidase_M24"/>
    <property type="match status" value="1"/>
</dbReference>
<dbReference type="GO" id="GO:0031491">
    <property type="term" value="F:nucleosome binding"/>
    <property type="evidence" value="ECO:0007669"/>
    <property type="project" value="TreeGrafter"/>
</dbReference>
<evidence type="ECO:0000313" key="15">
    <source>
        <dbReference type="EMBL" id="CAH1108972.1"/>
    </source>
</evidence>
<dbReference type="AlphaFoldDB" id="A0A9P0CT49"/>
<dbReference type="Pfam" id="PF08512">
    <property type="entry name" value="Rttp106-like_middle"/>
    <property type="match status" value="1"/>
</dbReference>
<evidence type="ECO:0000256" key="2">
    <source>
        <dbReference type="ARBA" id="ARBA00022454"/>
    </source>
</evidence>
<feature type="region of interest" description="Disordered" evidence="11">
    <location>
        <begin position="920"/>
        <end position="1132"/>
    </location>
</feature>
<keyword evidence="16" id="KW-1185">Reference proteome</keyword>
<dbReference type="InterPro" id="IPR048969">
    <property type="entry name" value="FACT_SPT16_C"/>
</dbReference>
<keyword evidence="6" id="KW-0175">Coiled coil</keyword>
<dbReference type="FunFam" id="2.30.29.150:FF:000003">
    <property type="entry name" value="FACT complex subunit SPT16"/>
    <property type="match status" value="1"/>
</dbReference>
<evidence type="ECO:0000256" key="9">
    <source>
        <dbReference type="ARBA" id="ARBA00023242"/>
    </source>
</evidence>
<reference evidence="15" key="1">
    <citation type="submission" date="2022-01" db="EMBL/GenBank/DDBJ databases">
        <authorList>
            <person name="King R."/>
        </authorList>
    </citation>
    <scope>NUCLEOTIDE SEQUENCE</scope>
</reference>
<dbReference type="SMART" id="SM01285">
    <property type="entry name" value="FACT-Spt16_Nlob"/>
    <property type="match status" value="1"/>
</dbReference>
<dbReference type="InterPro" id="IPR056595">
    <property type="entry name" value="Fact-SPT16_PH"/>
</dbReference>
<keyword evidence="3 10" id="KW-0235">DNA replication</keyword>
<feature type="compositionally biased region" description="Basic residues" evidence="11">
    <location>
        <begin position="1028"/>
        <end position="1038"/>
    </location>
</feature>
<dbReference type="GO" id="GO:0032786">
    <property type="term" value="P:positive regulation of DNA-templated transcription, elongation"/>
    <property type="evidence" value="ECO:0007669"/>
    <property type="project" value="UniProtKB-ARBA"/>
</dbReference>
<dbReference type="Gene3D" id="3.40.350.10">
    <property type="entry name" value="Creatinase/prolidase N-terminal domain"/>
    <property type="match status" value="1"/>
</dbReference>
<dbReference type="Pfam" id="PF08644">
    <property type="entry name" value="SPT16"/>
    <property type="match status" value="1"/>
</dbReference>
<feature type="domain" description="FACT complex subunit SPT16 N-terminal lobe" evidence="12">
    <location>
        <begin position="6"/>
        <end position="165"/>
    </location>
</feature>
<keyword evidence="4 10" id="KW-0227">DNA damage</keyword>
<evidence type="ECO:0000256" key="4">
    <source>
        <dbReference type="ARBA" id="ARBA00022763"/>
    </source>
</evidence>
<dbReference type="GO" id="GO:0006281">
    <property type="term" value="P:DNA repair"/>
    <property type="evidence" value="ECO:0007669"/>
    <property type="project" value="UniProtKB-UniRule"/>
</dbReference>
<dbReference type="Gene3D" id="3.90.230.10">
    <property type="entry name" value="Creatinase/methionine aminopeptidase superfamily"/>
    <property type="match status" value="1"/>
</dbReference>
<dbReference type="InterPro" id="IPR011993">
    <property type="entry name" value="PH-like_dom_sf"/>
</dbReference>
<evidence type="ECO:0000256" key="10">
    <source>
        <dbReference type="RuleBase" id="RU367052"/>
    </source>
</evidence>